<evidence type="ECO:0000256" key="1">
    <source>
        <dbReference type="SAM" id="Phobius"/>
    </source>
</evidence>
<proteinExistence type="predicted"/>
<reference evidence="2 3" key="1">
    <citation type="submission" date="2020-08" db="EMBL/GenBank/DDBJ databases">
        <title>Novel species isolated from subtropical streams in China.</title>
        <authorList>
            <person name="Lu H."/>
        </authorList>
    </citation>
    <scope>NUCLEOTIDE SEQUENCE [LARGE SCALE GENOMIC DNA]</scope>
    <source>
        <strain evidence="2 3">CY18W</strain>
    </source>
</reference>
<keyword evidence="3" id="KW-1185">Reference proteome</keyword>
<comment type="caution">
    <text evidence="2">The sequence shown here is derived from an EMBL/GenBank/DDBJ whole genome shotgun (WGS) entry which is preliminary data.</text>
</comment>
<accession>A0ABR6ZTA3</accession>
<dbReference type="Proteomes" id="UP000650424">
    <property type="component" value="Unassembled WGS sequence"/>
</dbReference>
<evidence type="ECO:0000313" key="2">
    <source>
        <dbReference type="EMBL" id="MBC3919106.1"/>
    </source>
</evidence>
<sequence>MNYFKLFRILLAILVAPIVPGLIFAIHDLFNTSPVGGAWYFTFSALLGYPATLLLVLPSYWWLSRNRALTLPLFLWLGMILGALVYFLFFFIGLIGADFEKVQMGFRSSMGFMLVSSLCGMMVTGCFWIIARPDKK</sequence>
<keyword evidence="1" id="KW-1133">Transmembrane helix</keyword>
<feature type="transmembrane region" description="Helical" evidence="1">
    <location>
        <begin position="73"/>
        <end position="97"/>
    </location>
</feature>
<name>A0ABR6ZTA3_9BURK</name>
<dbReference type="EMBL" id="JACOGF010000008">
    <property type="protein sequence ID" value="MBC3919106.1"/>
    <property type="molecule type" value="Genomic_DNA"/>
</dbReference>
<feature type="transmembrane region" description="Helical" evidence="1">
    <location>
        <begin position="7"/>
        <end position="26"/>
    </location>
</feature>
<organism evidence="2 3">
    <name type="scientific">Undibacterium hunanense</name>
    <dbReference type="NCBI Taxonomy" id="2762292"/>
    <lineage>
        <taxon>Bacteria</taxon>
        <taxon>Pseudomonadati</taxon>
        <taxon>Pseudomonadota</taxon>
        <taxon>Betaproteobacteria</taxon>
        <taxon>Burkholderiales</taxon>
        <taxon>Oxalobacteraceae</taxon>
        <taxon>Undibacterium</taxon>
    </lineage>
</organism>
<keyword evidence="1" id="KW-0812">Transmembrane</keyword>
<keyword evidence="1" id="KW-0472">Membrane</keyword>
<protein>
    <submittedName>
        <fullName evidence="2">Uncharacterized protein</fullName>
    </submittedName>
</protein>
<gene>
    <name evidence="2" type="ORF">H8L32_16565</name>
</gene>
<evidence type="ECO:0000313" key="3">
    <source>
        <dbReference type="Proteomes" id="UP000650424"/>
    </source>
</evidence>
<dbReference type="RefSeq" id="WP_186948371.1">
    <property type="nucleotide sequence ID" value="NZ_JACOGF010000008.1"/>
</dbReference>
<feature type="transmembrane region" description="Helical" evidence="1">
    <location>
        <begin position="109"/>
        <end position="131"/>
    </location>
</feature>
<feature type="transmembrane region" description="Helical" evidence="1">
    <location>
        <begin position="38"/>
        <end position="61"/>
    </location>
</feature>